<dbReference type="PANTHER" id="PTHR24321:SF8">
    <property type="entry name" value="ESTRADIOL 17-BETA-DEHYDROGENASE 8-RELATED"/>
    <property type="match status" value="1"/>
</dbReference>
<dbReference type="InterPro" id="IPR036291">
    <property type="entry name" value="NAD(P)-bd_dom_sf"/>
</dbReference>
<gene>
    <name evidence="3" type="ORF">AYO21_00560</name>
</gene>
<dbReference type="GO" id="GO:0016491">
    <property type="term" value="F:oxidoreductase activity"/>
    <property type="evidence" value="ECO:0007669"/>
    <property type="project" value="UniProtKB-KW"/>
</dbReference>
<sequence>MVDFRRKSSRTWPRQHGNLDGAANIAGAGQIPDFLGELSDQELDSMINMNLQGHFSCIRAMLPHLNRESSVVCVTSGTGLYGMPGAAAKEYGFRGIRFNAVAPGLIDTPAVHNAGGLETFQPLVDATALQRIGKPTEIAHVVAFLLSEESSFIDGEVISADGGFRC</sequence>
<protein>
    <submittedName>
        <fullName evidence="3">Uncharacterized protein</fullName>
    </submittedName>
</protein>
<dbReference type="PANTHER" id="PTHR24321">
    <property type="entry name" value="DEHYDROGENASES, SHORT CHAIN"/>
    <property type="match status" value="1"/>
</dbReference>
<dbReference type="AlphaFoldDB" id="A0A177FPF0"/>
<dbReference type="InterPro" id="IPR002347">
    <property type="entry name" value="SDR_fam"/>
</dbReference>
<evidence type="ECO:0000313" key="4">
    <source>
        <dbReference type="Proteomes" id="UP000077002"/>
    </source>
</evidence>
<dbReference type="EMBL" id="LVKK01000002">
    <property type="protein sequence ID" value="OAG45212.1"/>
    <property type="molecule type" value="Genomic_DNA"/>
</dbReference>
<dbReference type="OrthoDB" id="1669814at2759"/>
<comment type="caution">
    <text evidence="3">The sequence shown here is derived from an EMBL/GenBank/DDBJ whole genome shotgun (WGS) entry which is preliminary data.</text>
</comment>
<keyword evidence="2" id="KW-0560">Oxidoreductase</keyword>
<dbReference type="Proteomes" id="UP000077002">
    <property type="component" value="Unassembled WGS sequence"/>
</dbReference>
<dbReference type="CDD" id="cd05233">
    <property type="entry name" value="SDR_c"/>
    <property type="match status" value="1"/>
</dbReference>
<dbReference type="SUPFAM" id="SSF51735">
    <property type="entry name" value="NAD(P)-binding Rossmann-fold domains"/>
    <property type="match status" value="1"/>
</dbReference>
<dbReference type="PRINTS" id="PR00081">
    <property type="entry name" value="GDHRDH"/>
</dbReference>
<evidence type="ECO:0000256" key="1">
    <source>
        <dbReference type="ARBA" id="ARBA00006484"/>
    </source>
</evidence>
<organism evidence="3 4">
    <name type="scientific">Fonsecaea monophora</name>
    <dbReference type="NCBI Taxonomy" id="254056"/>
    <lineage>
        <taxon>Eukaryota</taxon>
        <taxon>Fungi</taxon>
        <taxon>Dikarya</taxon>
        <taxon>Ascomycota</taxon>
        <taxon>Pezizomycotina</taxon>
        <taxon>Eurotiomycetes</taxon>
        <taxon>Chaetothyriomycetidae</taxon>
        <taxon>Chaetothyriales</taxon>
        <taxon>Herpotrichiellaceae</taxon>
        <taxon>Fonsecaea</taxon>
    </lineage>
</organism>
<evidence type="ECO:0000313" key="3">
    <source>
        <dbReference type="EMBL" id="OAG45212.1"/>
    </source>
</evidence>
<accession>A0A177FPF0</accession>
<dbReference type="RefSeq" id="XP_022517164.1">
    <property type="nucleotide sequence ID" value="XM_022650550.1"/>
</dbReference>
<dbReference type="Pfam" id="PF13561">
    <property type="entry name" value="adh_short_C2"/>
    <property type="match status" value="1"/>
</dbReference>
<comment type="similarity">
    <text evidence="1">Belongs to the short-chain dehydrogenases/reductases (SDR) family.</text>
</comment>
<proteinExistence type="inferred from homology"/>
<evidence type="ECO:0000256" key="2">
    <source>
        <dbReference type="ARBA" id="ARBA00023002"/>
    </source>
</evidence>
<reference evidence="3 4" key="1">
    <citation type="submission" date="2016-03" db="EMBL/GenBank/DDBJ databases">
        <title>Draft genome sequence of the Fonsecaea monophora CBS 269.37.</title>
        <authorList>
            <person name="Bombassaro A."/>
            <person name="Vinicius W.A."/>
            <person name="De Hoog S."/>
            <person name="Sun J."/>
            <person name="Souza E.M."/>
            <person name="Raittz R.T."/>
            <person name="Costa F."/>
            <person name="Leao A.C."/>
            <person name="Tadra-Sfeir M.Z."/>
            <person name="Baura V."/>
            <person name="Balsanelli E."/>
            <person name="Pedrosa F.O."/>
            <person name="Moreno L.F."/>
            <person name="Steffens M.B."/>
            <person name="Xi L."/>
            <person name="Bocca A.L."/>
            <person name="Felipe M.S."/>
            <person name="Teixeira M."/>
            <person name="Telles Filho F.Q."/>
            <person name="Azevedo C.M."/>
            <person name="Gomes R."/>
            <person name="Vicente V.A."/>
        </authorList>
    </citation>
    <scope>NUCLEOTIDE SEQUENCE [LARGE SCALE GENOMIC DNA]</scope>
    <source>
        <strain evidence="3 4">CBS 269.37</strain>
    </source>
</reference>
<dbReference type="GeneID" id="34595742"/>
<dbReference type="Gene3D" id="3.40.50.720">
    <property type="entry name" value="NAD(P)-binding Rossmann-like Domain"/>
    <property type="match status" value="1"/>
</dbReference>
<keyword evidence="4" id="KW-1185">Reference proteome</keyword>
<name>A0A177FPF0_9EURO</name>